<accession>A0A5N7CPI2</accession>
<gene>
    <name evidence="1" type="ORF">BDV23DRAFT_144856</name>
</gene>
<proteinExistence type="predicted"/>
<evidence type="ECO:0000313" key="1">
    <source>
        <dbReference type="EMBL" id="KAE8395809.1"/>
    </source>
</evidence>
<dbReference type="Proteomes" id="UP000326877">
    <property type="component" value="Unassembled WGS sequence"/>
</dbReference>
<sequence>MPLQFLCMFPLFGCSLGFHYIYMTTLMTSRKENCHHKFCKLPAQISVPSPNPFLQQPTTSTTQHFYHNFVIILKMDSPKPQKEAVPQLKSEFEKMALTRGVSYSWKRLLVIIYREDGTDADRDLISLQDCFQAYLVSRTSQR</sequence>
<name>A0A5N7CPI2_PETAA</name>
<dbReference type="EMBL" id="ML735217">
    <property type="protein sequence ID" value="KAE8395809.1"/>
    <property type="molecule type" value="Genomic_DNA"/>
</dbReference>
<dbReference type="AlphaFoldDB" id="A0A5N7CPI2"/>
<organism evidence="1">
    <name type="scientific">Petromyces alliaceus</name>
    <name type="common">Aspergillus alliaceus</name>
    <dbReference type="NCBI Taxonomy" id="209559"/>
    <lineage>
        <taxon>Eukaryota</taxon>
        <taxon>Fungi</taxon>
        <taxon>Dikarya</taxon>
        <taxon>Ascomycota</taxon>
        <taxon>Pezizomycotina</taxon>
        <taxon>Eurotiomycetes</taxon>
        <taxon>Eurotiomycetidae</taxon>
        <taxon>Eurotiales</taxon>
        <taxon>Aspergillaceae</taxon>
        <taxon>Aspergillus</taxon>
        <taxon>Aspergillus subgen. Circumdati</taxon>
    </lineage>
</organism>
<reference evidence="1" key="1">
    <citation type="submission" date="2019-04" db="EMBL/GenBank/DDBJ databases">
        <title>Friends and foes A comparative genomics studyof 23 Aspergillus species from section Flavi.</title>
        <authorList>
            <consortium name="DOE Joint Genome Institute"/>
            <person name="Kjaerbolling I."/>
            <person name="Vesth T."/>
            <person name="Frisvad J.C."/>
            <person name="Nybo J.L."/>
            <person name="Theobald S."/>
            <person name="Kildgaard S."/>
            <person name="Isbrandt T."/>
            <person name="Kuo A."/>
            <person name="Sato A."/>
            <person name="Lyhne E.K."/>
            <person name="Kogle M.E."/>
            <person name="Wiebenga A."/>
            <person name="Kun R.S."/>
            <person name="Lubbers R.J."/>
            <person name="Makela M.R."/>
            <person name="Barry K."/>
            <person name="Chovatia M."/>
            <person name="Clum A."/>
            <person name="Daum C."/>
            <person name="Haridas S."/>
            <person name="He G."/>
            <person name="LaButti K."/>
            <person name="Lipzen A."/>
            <person name="Mondo S."/>
            <person name="Riley R."/>
            <person name="Salamov A."/>
            <person name="Simmons B.A."/>
            <person name="Magnuson J.K."/>
            <person name="Henrissat B."/>
            <person name="Mortensen U.H."/>
            <person name="Larsen T.O."/>
            <person name="Devries R.P."/>
            <person name="Grigoriev I.V."/>
            <person name="Machida M."/>
            <person name="Baker S.E."/>
            <person name="Andersen M.R."/>
        </authorList>
    </citation>
    <scope>NUCLEOTIDE SEQUENCE [LARGE SCALE GENOMIC DNA]</scope>
    <source>
        <strain evidence="1">IBT 14317</strain>
    </source>
</reference>
<protein>
    <submittedName>
        <fullName evidence="1">Uncharacterized protein</fullName>
    </submittedName>
</protein>